<feature type="domain" description="Chorismate-utilising enzyme C-terminal" evidence="2">
    <location>
        <begin position="104"/>
        <end position="353"/>
    </location>
</feature>
<dbReference type="InterPro" id="IPR005802">
    <property type="entry name" value="ADC_synth_comp_1"/>
</dbReference>
<keyword evidence="3" id="KW-0808">Transferase</keyword>
<dbReference type="OrthoDB" id="9803598at2"/>
<dbReference type="SUPFAM" id="SSF56322">
    <property type="entry name" value="ADC synthase"/>
    <property type="match status" value="1"/>
</dbReference>
<dbReference type="Pfam" id="PF01063">
    <property type="entry name" value="Aminotran_4"/>
    <property type="match status" value="1"/>
</dbReference>
<sequence>MRACIQFKEFGTLYFEDPLQILTAHTLDDVKSVIDAAEEWSRTHYVVGYLNYEAAGAFSPLMAVKEADCYAKFYVFNEPVAPFEKAVLEQPVKFAFTETKEMIEDHIREIKERIKLGDTYQVNYTTRLKAAADVDAYALYLKLTEMSNGGYCAFIEEGDHAIISISPELFFKYDRASRVIQTKPMKGTLARHPDPEQDRKNFEQLQSSEKDRAENVMIVDLLRNDLSRIAMRNSVQVPALFDIEAYPTVYQMTSTVEAVIKPVHTLFDVLKALFPCGSITGAPKISTMTIIDELESERGIYCGTIGILTPEQAVFNVPIRTIEKKNNQLVYGVGGGITIDSDETAEFNEMVMKTHILKQLAPYSDFNLIETMRLDPTGIRRREFHYRRLLNSLEHFNFAFDRELLQHIFSRQGTGSYRLSVYDGYISAVNRPLPAQTFTQALLTPMKEVPIERLQHKTSERDHYTSADGFLSLYYNENNYLTEFNIGNLVYALDGALYTPRSEDQLPGCMQAELLADNRIKRRDLHIDELDSVDQLWMINSLREWVKVELYQQNVAKF</sequence>
<dbReference type="NCBIfam" id="TIGR00553">
    <property type="entry name" value="pabB"/>
    <property type="match status" value="1"/>
</dbReference>
<dbReference type="EC" id="2.6.1.85" evidence="3"/>
<feature type="compositionally biased region" description="Basic and acidic residues" evidence="1">
    <location>
        <begin position="191"/>
        <end position="206"/>
    </location>
</feature>
<protein>
    <submittedName>
        <fullName evidence="3">Aminodeoxychorismate synthase component I</fullName>
        <ecNumber evidence="3">2.6.1.85</ecNumber>
    </submittedName>
</protein>
<dbReference type="GO" id="GO:0009396">
    <property type="term" value="P:folic acid-containing compound biosynthetic process"/>
    <property type="evidence" value="ECO:0007669"/>
    <property type="project" value="InterPro"/>
</dbReference>
<dbReference type="PANTHER" id="PTHR11236">
    <property type="entry name" value="AMINOBENZOATE/ANTHRANILATE SYNTHASE"/>
    <property type="match status" value="1"/>
</dbReference>
<dbReference type="InterPro" id="IPR019999">
    <property type="entry name" value="Anth_synth_I-like"/>
</dbReference>
<reference evidence="3 4" key="1">
    <citation type="submission" date="2019-01" db="EMBL/GenBank/DDBJ databases">
        <title>Draft genome sequences of the type strains of six Macrococcus species.</title>
        <authorList>
            <person name="Mazhar S."/>
            <person name="Altermann E."/>
            <person name="Hill C."/>
            <person name="Mcauliffe O."/>
        </authorList>
    </citation>
    <scope>NUCLEOTIDE SEQUENCE [LARGE SCALE GENOMIC DNA]</scope>
    <source>
        <strain evidence="3 4">ATCC 51825</strain>
    </source>
</reference>
<feature type="region of interest" description="Disordered" evidence="1">
    <location>
        <begin position="187"/>
        <end position="206"/>
    </location>
</feature>
<evidence type="ECO:0000313" key="4">
    <source>
        <dbReference type="Proteomes" id="UP000294843"/>
    </source>
</evidence>
<accession>A0A4R6C148</accession>
<dbReference type="Proteomes" id="UP000294843">
    <property type="component" value="Unassembled WGS sequence"/>
</dbReference>
<keyword evidence="3" id="KW-0032">Aminotransferase</keyword>
<dbReference type="GO" id="GO:0000162">
    <property type="term" value="P:L-tryptophan biosynthetic process"/>
    <property type="evidence" value="ECO:0007669"/>
    <property type="project" value="TreeGrafter"/>
</dbReference>
<dbReference type="GO" id="GO:0046820">
    <property type="term" value="F:4-amino-4-deoxychorismate synthase activity"/>
    <property type="evidence" value="ECO:0007669"/>
    <property type="project" value="UniProtKB-EC"/>
</dbReference>
<organism evidence="3 4">
    <name type="scientific">Macrococcus bovicus</name>
    <dbReference type="NCBI Taxonomy" id="69968"/>
    <lineage>
        <taxon>Bacteria</taxon>
        <taxon>Bacillati</taxon>
        <taxon>Bacillota</taxon>
        <taxon>Bacilli</taxon>
        <taxon>Bacillales</taxon>
        <taxon>Staphylococcaceae</taxon>
        <taxon>Macrococcus</taxon>
    </lineage>
</organism>
<proteinExistence type="predicted"/>
<dbReference type="InterPro" id="IPR001544">
    <property type="entry name" value="Aminotrans_IV"/>
</dbReference>
<keyword evidence="4" id="KW-1185">Reference proteome</keyword>
<dbReference type="Gene3D" id="3.20.10.10">
    <property type="entry name" value="D-amino Acid Aminotransferase, subunit A, domain 2"/>
    <property type="match status" value="1"/>
</dbReference>
<evidence type="ECO:0000313" key="3">
    <source>
        <dbReference type="EMBL" id="TDM14652.1"/>
    </source>
</evidence>
<dbReference type="AlphaFoldDB" id="A0A4R6C148"/>
<dbReference type="RefSeq" id="WP_133451380.1">
    <property type="nucleotide sequence ID" value="NZ_SCWF01000003.1"/>
</dbReference>
<dbReference type="InterPro" id="IPR043131">
    <property type="entry name" value="BCAT-like_N"/>
</dbReference>
<dbReference type="InterPro" id="IPR005801">
    <property type="entry name" value="ADC_synthase"/>
</dbReference>
<dbReference type="InterPro" id="IPR043132">
    <property type="entry name" value="BCAT-like_C"/>
</dbReference>
<name>A0A4R6C148_9STAP</name>
<dbReference type="Gene3D" id="3.60.120.10">
    <property type="entry name" value="Anthranilate synthase"/>
    <property type="match status" value="1"/>
</dbReference>
<evidence type="ECO:0000259" key="2">
    <source>
        <dbReference type="Pfam" id="PF00425"/>
    </source>
</evidence>
<dbReference type="InterPro" id="IPR015890">
    <property type="entry name" value="Chorismate_C"/>
</dbReference>
<dbReference type="PANTHER" id="PTHR11236:SF50">
    <property type="entry name" value="AMINODEOXYCHORISMATE SYNTHASE COMPONENT 1"/>
    <property type="match status" value="1"/>
</dbReference>
<dbReference type="InterPro" id="IPR036038">
    <property type="entry name" value="Aminotransferase-like"/>
</dbReference>
<dbReference type="PRINTS" id="PR00095">
    <property type="entry name" value="ANTSNTHASEI"/>
</dbReference>
<dbReference type="Pfam" id="PF00425">
    <property type="entry name" value="Chorismate_bind"/>
    <property type="match status" value="1"/>
</dbReference>
<dbReference type="EMBL" id="SCWF01000003">
    <property type="protein sequence ID" value="TDM14652.1"/>
    <property type="molecule type" value="Genomic_DNA"/>
</dbReference>
<evidence type="ECO:0000256" key="1">
    <source>
        <dbReference type="SAM" id="MobiDB-lite"/>
    </source>
</evidence>
<comment type="caution">
    <text evidence="3">The sequence shown here is derived from an EMBL/GenBank/DDBJ whole genome shotgun (WGS) entry which is preliminary data.</text>
</comment>
<dbReference type="Gene3D" id="3.30.470.10">
    <property type="match status" value="1"/>
</dbReference>
<dbReference type="SUPFAM" id="SSF56752">
    <property type="entry name" value="D-aminoacid aminotransferase-like PLP-dependent enzymes"/>
    <property type="match status" value="1"/>
</dbReference>
<gene>
    <name evidence="3" type="primary">pabB</name>
    <name evidence="3" type="ORF">ERX55_04340</name>
</gene>